<comment type="caution">
    <text evidence="1">The sequence shown here is derived from an EMBL/GenBank/DDBJ whole genome shotgun (WGS) entry which is preliminary data.</text>
</comment>
<organism evidence="1 2">
    <name type="scientific">Roseovarius spongiae</name>
    <dbReference type="NCBI Taxonomy" id="2320272"/>
    <lineage>
        <taxon>Bacteria</taxon>
        <taxon>Pseudomonadati</taxon>
        <taxon>Pseudomonadota</taxon>
        <taxon>Alphaproteobacteria</taxon>
        <taxon>Rhodobacterales</taxon>
        <taxon>Roseobacteraceae</taxon>
        <taxon>Roseovarius</taxon>
    </lineage>
</organism>
<proteinExistence type="predicted"/>
<gene>
    <name evidence="1" type="ORF">D6850_02015</name>
</gene>
<name>A0A3A8AX35_9RHOB</name>
<dbReference type="Proteomes" id="UP000281128">
    <property type="component" value="Unassembled WGS sequence"/>
</dbReference>
<keyword evidence="2" id="KW-1185">Reference proteome</keyword>
<sequence>MPKSTFIKRFREDEDGAISVDWVVLTAALVGLAAGTIATVQDSTGVLTGKIESGMTNTDVNGSE</sequence>
<dbReference type="EMBL" id="RAPE01000001">
    <property type="protein sequence ID" value="RKF16357.1"/>
    <property type="molecule type" value="Genomic_DNA"/>
</dbReference>
<evidence type="ECO:0000313" key="2">
    <source>
        <dbReference type="Proteomes" id="UP000281128"/>
    </source>
</evidence>
<reference evidence="1 2" key="1">
    <citation type="submission" date="2018-09" db="EMBL/GenBank/DDBJ databases">
        <title>Roseovarius spongiae sp. nov., isolated from a marine sponge.</title>
        <authorList>
            <person name="Zhuang L."/>
            <person name="Luo L."/>
        </authorList>
    </citation>
    <scope>NUCLEOTIDE SEQUENCE [LARGE SCALE GENOMIC DNA]</scope>
    <source>
        <strain evidence="1 2">HN-E21</strain>
    </source>
</reference>
<evidence type="ECO:0008006" key="3">
    <source>
        <dbReference type="Google" id="ProtNLM"/>
    </source>
</evidence>
<accession>A0A3A8AX35</accession>
<evidence type="ECO:0000313" key="1">
    <source>
        <dbReference type="EMBL" id="RKF16357.1"/>
    </source>
</evidence>
<dbReference type="RefSeq" id="WP_121163388.1">
    <property type="nucleotide sequence ID" value="NZ_RAPE01000001.1"/>
</dbReference>
<dbReference type="AlphaFoldDB" id="A0A3A8AX35"/>
<protein>
    <recommendedName>
        <fullName evidence="3">Pilus assembly protein</fullName>
    </recommendedName>
</protein>